<dbReference type="AlphaFoldDB" id="A0A1G5VZ14"/>
<organism evidence="1 2">
    <name type="scientific">Mesorhizobium qingshengii</name>
    <dbReference type="NCBI Taxonomy" id="1165689"/>
    <lineage>
        <taxon>Bacteria</taxon>
        <taxon>Pseudomonadati</taxon>
        <taxon>Pseudomonadota</taxon>
        <taxon>Alphaproteobacteria</taxon>
        <taxon>Hyphomicrobiales</taxon>
        <taxon>Phyllobacteriaceae</taxon>
        <taxon>Mesorhizobium</taxon>
    </lineage>
</organism>
<evidence type="ECO:0000313" key="1">
    <source>
        <dbReference type="EMBL" id="SDA51130.1"/>
    </source>
</evidence>
<dbReference type="STRING" id="1165689.SAMN02927914_00973"/>
<sequence>MNHLTVGNLRPACGTQRLGAFPVAAGLDLADGDAAAVLLVQRPLVLPTPQRCVELAAAA</sequence>
<proteinExistence type="predicted"/>
<name>A0A1G5VZ14_9HYPH</name>
<accession>A0A1G5VZ14</accession>
<dbReference type="Proteomes" id="UP000198588">
    <property type="component" value="Unassembled WGS sequence"/>
</dbReference>
<reference evidence="1 2" key="1">
    <citation type="submission" date="2016-10" db="EMBL/GenBank/DDBJ databases">
        <authorList>
            <person name="de Groot N.N."/>
        </authorList>
    </citation>
    <scope>NUCLEOTIDE SEQUENCE [LARGE SCALE GENOMIC DNA]</scope>
    <source>
        <strain evidence="1 2">CGMCC 1.12097</strain>
    </source>
</reference>
<protein>
    <submittedName>
        <fullName evidence="1">Uncharacterized protein</fullName>
    </submittedName>
</protein>
<evidence type="ECO:0000313" key="2">
    <source>
        <dbReference type="Proteomes" id="UP000198588"/>
    </source>
</evidence>
<dbReference type="EMBL" id="FMXM01000003">
    <property type="protein sequence ID" value="SDA51130.1"/>
    <property type="molecule type" value="Genomic_DNA"/>
</dbReference>
<gene>
    <name evidence="1" type="ORF">SAMN02927914_00973</name>
</gene>